<organism evidence="2 3">
    <name type="scientific">Lates calcarifer</name>
    <name type="common">Barramundi</name>
    <name type="synonym">Holocentrus calcarifer</name>
    <dbReference type="NCBI Taxonomy" id="8187"/>
    <lineage>
        <taxon>Eukaryota</taxon>
        <taxon>Metazoa</taxon>
        <taxon>Chordata</taxon>
        <taxon>Craniata</taxon>
        <taxon>Vertebrata</taxon>
        <taxon>Euteleostomi</taxon>
        <taxon>Actinopterygii</taxon>
        <taxon>Neopterygii</taxon>
        <taxon>Teleostei</taxon>
        <taxon>Neoteleostei</taxon>
        <taxon>Acanthomorphata</taxon>
        <taxon>Carangaria</taxon>
        <taxon>Carangaria incertae sedis</taxon>
        <taxon>Centropomidae</taxon>
        <taxon>Lates</taxon>
    </lineage>
</organism>
<dbReference type="RefSeq" id="XP_018529162.1">
    <property type="nucleotide sequence ID" value="XM_018673646.2"/>
</dbReference>
<sequence>MSVQPRKEDTGHLRAALSLLQPGVDVDHDAQPLLNHKPEPKPKVERPSWCKCDCCAPSSLLQEELCCRRSDGACITSSPLFERLVLHRPLLEAVLLYHDPLSAPASTSQSRVHTPLLTDLLPAFICEKQSKKHSVTLDGYI</sequence>
<evidence type="ECO:0000259" key="1">
    <source>
        <dbReference type="Pfam" id="PF20478"/>
    </source>
</evidence>
<dbReference type="AlphaFoldDB" id="A0AAJ7LR25"/>
<proteinExistence type="predicted"/>
<dbReference type="Proteomes" id="UP000694890">
    <property type="component" value="Linkage group LG13"/>
</dbReference>
<reference evidence="3" key="1">
    <citation type="submission" date="2025-08" db="UniProtKB">
        <authorList>
            <consortium name="RefSeq"/>
        </authorList>
    </citation>
    <scope>IDENTIFICATION</scope>
    <source>
        <tissue evidence="3">Brain</tissue>
    </source>
</reference>
<dbReference type="GeneID" id="108881592"/>
<gene>
    <name evidence="3" type="primary">LOC108881592</name>
</gene>
<accession>A0AAJ7LR25</accession>
<evidence type="ECO:0000313" key="3">
    <source>
        <dbReference type="RefSeq" id="XP_018529162.1"/>
    </source>
</evidence>
<evidence type="ECO:0000313" key="2">
    <source>
        <dbReference type="Proteomes" id="UP000694890"/>
    </source>
</evidence>
<dbReference type="InterPro" id="IPR046815">
    <property type="entry name" value="P2RX7_C"/>
</dbReference>
<name>A0AAJ7LR25_LATCA</name>
<dbReference type="Pfam" id="PF20478">
    <property type="entry name" value="P2RX7_C"/>
    <property type="match status" value="1"/>
</dbReference>
<protein>
    <submittedName>
        <fullName evidence="3">P2X purinoceptor 7-like</fullName>
    </submittedName>
</protein>
<dbReference type="KEGG" id="lcf:108881592"/>
<feature type="domain" description="P2X purinoreceptor 7 intracellular" evidence="1">
    <location>
        <begin position="1"/>
        <end position="110"/>
    </location>
</feature>